<reference evidence="3 4" key="1">
    <citation type="journal article" date="2016" name="Int. J. Syst. Evol. Microbiol.">
        <title>Acidipila dinghuensis sp. nov., an acidobacterium isolated from forest soil.</title>
        <authorList>
            <person name="Jiang Y.W."/>
            <person name="Wang J."/>
            <person name="Chen M.H."/>
            <person name="Lv Y.Y."/>
            <person name="Qiu L.H."/>
        </authorList>
    </citation>
    <scope>NUCLEOTIDE SEQUENCE [LARGE SCALE GENOMIC DNA]</scope>
    <source>
        <strain evidence="3 4">DHOF10</strain>
    </source>
</reference>
<dbReference type="EMBL" id="SDMK01000004">
    <property type="protein sequence ID" value="RXS93707.1"/>
    <property type="molecule type" value="Genomic_DNA"/>
</dbReference>
<evidence type="ECO:0000313" key="4">
    <source>
        <dbReference type="Proteomes" id="UP000290253"/>
    </source>
</evidence>
<dbReference type="Pfam" id="PF18431">
    <property type="entry name" value="RNAse_A_bac"/>
    <property type="match status" value="1"/>
</dbReference>
<name>A0A4Q1S9Q3_9BACT</name>
<accession>A0A4Q1S9Q3</accession>
<keyword evidence="1" id="KW-1133">Transmembrane helix</keyword>
<keyword evidence="4" id="KW-1185">Reference proteome</keyword>
<comment type="caution">
    <text evidence="3">The sequence shown here is derived from an EMBL/GenBank/DDBJ whole genome shotgun (WGS) entry which is preliminary data.</text>
</comment>
<dbReference type="RefSeq" id="WP_129209477.1">
    <property type="nucleotide sequence ID" value="NZ_BMGU01000002.1"/>
</dbReference>
<dbReference type="InterPro" id="IPR041436">
    <property type="entry name" value="RNAse_A_bac"/>
</dbReference>
<sequence>MAEVDDGLTIVLSPAQLAAVLQAGQLENHQRLVNRLWGGAQLVFSALQIVGGGAMFLVPEPTMLTKVGGGVLIAHGADSGQAAVRQLWTGEETEDFTQMAGEKLAHSLGASDQAAHWAGVGLDVAVPLAVSLVLGAERILAVRAGRISLAEEELAGGHTIREHINRTETDLRDRLVKQPKIPAATTWSSVRVAEDVISDTIRTNKQTIEQWAMAGGKGNLRLVYSGSSPVGEGVIRATGKLETMTKARIILKRTQVAGRVWFVLTAFPEP</sequence>
<evidence type="ECO:0000313" key="3">
    <source>
        <dbReference type="EMBL" id="RXS93707.1"/>
    </source>
</evidence>
<evidence type="ECO:0000256" key="1">
    <source>
        <dbReference type="SAM" id="Phobius"/>
    </source>
</evidence>
<dbReference type="AlphaFoldDB" id="A0A4Q1S9Q3"/>
<dbReference type="Pfam" id="PF13988">
    <property type="entry name" value="DUF4225"/>
    <property type="match status" value="1"/>
</dbReference>
<dbReference type="OrthoDB" id="1938617at2"/>
<proteinExistence type="predicted"/>
<feature type="domain" description="Bacterial CdiA-CT RNAse A" evidence="2">
    <location>
        <begin position="157"/>
        <end position="268"/>
    </location>
</feature>
<organism evidence="3 4">
    <name type="scientific">Silvibacterium dinghuense</name>
    <dbReference type="NCBI Taxonomy" id="1560006"/>
    <lineage>
        <taxon>Bacteria</taxon>
        <taxon>Pseudomonadati</taxon>
        <taxon>Acidobacteriota</taxon>
        <taxon>Terriglobia</taxon>
        <taxon>Terriglobales</taxon>
        <taxon>Acidobacteriaceae</taxon>
        <taxon>Silvibacterium</taxon>
    </lineage>
</organism>
<dbReference type="Proteomes" id="UP000290253">
    <property type="component" value="Unassembled WGS sequence"/>
</dbReference>
<protein>
    <submittedName>
        <fullName evidence="3">DUF4225 domain-containing protein</fullName>
    </submittedName>
</protein>
<gene>
    <name evidence="3" type="ORF">ESZ00_16780</name>
</gene>
<keyword evidence="1" id="KW-0472">Membrane</keyword>
<keyword evidence="1" id="KW-0812">Transmembrane</keyword>
<feature type="transmembrane region" description="Helical" evidence="1">
    <location>
        <begin position="36"/>
        <end position="58"/>
    </location>
</feature>
<dbReference type="InterPro" id="IPR025320">
    <property type="entry name" value="DUF4225"/>
</dbReference>
<evidence type="ECO:0000259" key="2">
    <source>
        <dbReference type="Pfam" id="PF18431"/>
    </source>
</evidence>
<dbReference type="CDD" id="cd20684">
    <property type="entry name" value="CdiA-CT_Yk_RNaseA-like"/>
    <property type="match status" value="1"/>
</dbReference>